<feature type="compositionally biased region" description="Polar residues" evidence="2">
    <location>
        <begin position="158"/>
        <end position="187"/>
    </location>
</feature>
<reference evidence="4" key="1">
    <citation type="journal article" date="2020" name="Stud. Mycol.">
        <title>101 Dothideomycetes genomes: a test case for predicting lifestyles and emergence of pathogens.</title>
        <authorList>
            <person name="Haridas S."/>
            <person name="Albert R."/>
            <person name="Binder M."/>
            <person name="Bloem J."/>
            <person name="Labutti K."/>
            <person name="Salamov A."/>
            <person name="Andreopoulos B."/>
            <person name="Baker S."/>
            <person name="Barry K."/>
            <person name="Bills G."/>
            <person name="Bluhm B."/>
            <person name="Cannon C."/>
            <person name="Castanera R."/>
            <person name="Culley D."/>
            <person name="Daum C."/>
            <person name="Ezra D."/>
            <person name="Gonzalez J."/>
            <person name="Henrissat B."/>
            <person name="Kuo A."/>
            <person name="Liang C."/>
            <person name="Lipzen A."/>
            <person name="Lutzoni F."/>
            <person name="Magnuson J."/>
            <person name="Mondo S."/>
            <person name="Nolan M."/>
            <person name="Ohm R."/>
            <person name="Pangilinan J."/>
            <person name="Park H.-J."/>
            <person name="Ramirez L."/>
            <person name="Alfaro M."/>
            <person name="Sun H."/>
            <person name="Tritt A."/>
            <person name="Yoshinaga Y."/>
            <person name="Zwiers L.-H."/>
            <person name="Turgeon B."/>
            <person name="Goodwin S."/>
            <person name="Spatafora J."/>
            <person name="Crous P."/>
            <person name="Grigoriev I."/>
        </authorList>
    </citation>
    <scope>NUCLEOTIDE SEQUENCE</scope>
    <source>
        <strain evidence="4">CBS 133067</strain>
    </source>
</reference>
<keyword evidence="5" id="KW-1185">Reference proteome</keyword>
<dbReference type="CDD" id="cd12148">
    <property type="entry name" value="fungal_TF_MHR"/>
    <property type="match status" value="1"/>
</dbReference>
<dbReference type="InterPro" id="IPR053187">
    <property type="entry name" value="Notoamide_regulator"/>
</dbReference>
<proteinExistence type="predicted"/>
<dbReference type="SMART" id="SM00066">
    <property type="entry name" value="GAL4"/>
    <property type="match status" value="1"/>
</dbReference>
<evidence type="ECO:0000313" key="4">
    <source>
        <dbReference type="EMBL" id="KAF2103228.1"/>
    </source>
</evidence>
<dbReference type="Pfam" id="PF00172">
    <property type="entry name" value="Zn_clus"/>
    <property type="match status" value="1"/>
</dbReference>
<sequence length="735" mass="80787">MSGEYRLILPAAAGRNQPKRPENPSKGKRIGTTAACGSCRKSKIRCSGERPTCEACRDKTQACEYDTLPGESRSGSLRAKNERLETDLTTLLEIYWFLQTKPTSEAEGALASIRLGAEPSRVLEALRSNRNSSSAQDSSNSVLNGVDSSPHDGEISMQDISNSTPHPGSSFQSDHSSRSESASQTPGSKITVIHEGGTAALSPEEPTFQAMLRSPNTIMALERGVEAFHTCTGCIFHIFDQNEAKELLSTVIPVIREAGENWPLLMLGDSTLTPLKASLSNSSSGLEPSEKNGTYPYVTIFYELSRHLMEAAIENNALEAMKICAGLSMYNIIGHSTIALAYTDMGLNIAVNMGLNFRQSPVGVTQERWLNQKRVARTLVTLRGWLVSTLGYVPRDNIGFRSAVHWMADQEDLSGKEIIQRELAKVVEIEANLLHTVKSFTNISPPIFSSIRGDLARWYQQLPDWMHLSALIGPDAEPNPLKRTVFLVHLFYLSANILVARLAQGNKESPAARYDIGEVRIAIGDGLLAARTAARILQLQLDEQTVFQRFTSYMSCLTLLHSTAQMILHNYPESAWRKELPYAKSTLDVLEHCGAVDPVGKQFAEMTRAYHDNLKAQGQADNQDMNLSDVAMPDQLDHLFTTPSGAPAELLQISQELLKLIGRPFGHSSNLHTEGSLKAGFGSQLDWNTFVTLPFNKTPSDSMNSMSLLSKAFSSMRWGQFVGSSRPHGWAMVPS</sequence>
<feature type="domain" description="Zn(2)-C6 fungal-type" evidence="3">
    <location>
        <begin position="35"/>
        <end position="65"/>
    </location>
</feature>
<evidence type="ECO:0000256" key="2">
    <source>
        <dbReference type="SAM" id="MobiDB-lite"/>
    </source>
</evidence>
<evidence type="ECO:0000256" key="1">
    <source>
        <dbReference type="ARBA" id="ARBA00023242"/>
    </source>
</evidence>
<dbReference type="EMBL" id="ML978122">
    <property type="protein sequence ID" value="KAF2103228.1"/>
    <property type="molecule type" value="Genomic_DNA"/>
</dbReference>
<dbReference type="AlphaFoldDB" id="A0A9P4M9V4"/>
<dbReference type="PROSITE" id="PS00463">
    <property type="entry name" value="ZN2_CY6_FUNGAL_1"/>
    <property type="match status" value="1"/>
</dbReference>
<dbReference type="PANTHER" id="PTHR47256">
    <property type="entry name" value="ZN(II)2CYS6 TRANSCRIPTION FACTOR (EUROFUNG)-RELATED"/>
    <property type="match status" value="1"/>
</dbReference>
<dbReference type="InterPro" id="IPR036864">
    <property type="entry name" value="Zn2-C6_fun-type_DNA-bd_sf"/>
</dbReference>
<protein>
    <recommendedName>
        <fullName evidence="3">Zn(2)-C6 fungal-type domain-containing protein</fullName>
    </recommendedName>
</protein>
<dbReference type="Gene3D" id="4.10.240.10">
    <property type="entry name" value="Zn(2)-C6 fungal-type DNA-binding domain"/>
    <property type="match status" value="1"/>
</dbReference>
<dbReference type="InterPro" id="IPR001138">
    <property type="entry name" value="Zn2Cys6_DnaBD"/>
</dbReference>
<evidence type="ECO:0000313" key="5">
    <source>
        <dbReference type="Proteomes" id="UP000799772"/>
    </source>
</evidence>
<dbReference type="GO" id="GO:0008270">
    <property type="term" value="F:zinc ion binding"/>
    <property type="evidence" value="ECO:0007669"/>
    <property type="project" value="InterPro"/>
</dbReference>
<dbReference type="CDD" id="cd00067">
    <property type="entry name" value="GAL4"/>
    <property type="match status" value="1"/>
</dbReference>
<accession>A0A9P4M9V4</accession>
<dbReference type="OrthoDB" id="1919336at2759"/>
<feature type="region of interest" description="Disordered" evidence="2">
    <location>
        <begin position="1"/>
        <end position="31"/>
    </location>
</feature>
<evidence type="ECO:0000259" key="3">
    <source>
        <dbReference type="PROSITE" id="PS50048"/>
    </source>
</evidence>
<dbReference type="GO" id="GO:0000981">
    <property type="term" value="F:DNA-binding transcription factor activity, RNA polymerase II-specific"/>
    <property type="evidence" value="ECO:0007669"/>
    <property type="project" value="InterPro"/>
</dbReference>
<dbReference type="PROSITE" id="PS50048">
    <property type="entry name" value="ZN2_CY6_FUNGAL_2"/>
    <property type="match status" value="1"/>
</dbReference>
<feature type="region of interest" description="Disordered" evidence="2">
    <location>
        <begin position="127"/>
        <end position="187"/>
    </location>
</feature>
<name>A0A9P4M9V4_9PEZI</name>
<organism evidence="4 5">
    <name type="scientific">Rhizodiscina lignyota</name>
    <dbReference type="NCBI Taxonomy" id="1504668"/>
    <lineage>
        <taxon>Eukaryota</taxon>
        <taxon>Fungi</taxon>
        <taxon>Dikarya</taxon>
        <taxon>Ascomycota</taxon>
        <taxon>Pezizomycotina</taxon>
        <taxon>Dothideomycetes</taxon>
        <taxon>Pleosporomycetidae</taxon>
        <taxon>Aulographales</taxon>
        <taxon>Rhizodiscinaceae</taxon>
        <taxon>Rhizodiscina</taxon>
    </lineage>
</organism>
<feature type="compositionally biased region" description="Low complexity" evidence="2">
    <location>
        <begin position="128"/>
        <end position="144"/>
    </location>
</feature>
<dbReference type="PANTHER" id="PTHR47256:SF1">
    <property type="entry name" value="ZN(II)2CYS6 TRANSCRIPTION FACTOR (EUROFUNG)"/>
    <property type="match status" value="1"/>
</dbReference>
<gene>
    <name evidence="4" type="ORF">NA57DRAFT_52754</name>
</gene>
<dbReference type="SUPFAM" id="SSF57701">
    <property type="entry name" value="Zn2/Cys6 DNA-binding domain"/>
    <property type="match status" value="1"/>
</dbReference>
<keyword evidence="1" id="KW-0539">Nucleus</keyword>
<dbReference type="Proteomes" id="UP000799772">
    <property type="component" value="Unassembled WGS sequence"/>
</dbReference>
<comment type="caution">
    <text evidence="4">The sequence shown here is derived from an EMBL/GenBank/DDBJ whole genome shotgun (WGS) entry which is preliminary data.</text>
</comment>